<dbReference type="SMART" id="SM00409">
    <property type="entry name" value="IG"/>
    <property type="match status" value="1"/>
</dbReference>
<dbReference type="GO" id="GO:1903037">
    <property type="term" value="P:regulation of leukocyte cell-cell adhesion"/>
    <property type="evidence" value="ECO:0007669"/>
    <property type="project" value="UniProtKB-ARBA"/>
</dbReference>
<evidence type="ECO:0000259" key="7">
    <source>
        <dbReference type="PROSITE" id="PS50835"/>
    </source>
</evidence>
<reference evidence="8" key="1">
    <citation type="submission" date="2025-08" db="UniProtKB">
        <authorList>
            <consortium name="Ensembl"/>
        </authorList>
    </citation>
    <scope>IDENTIFICATION</scope>
</reference>
<keyword evidence="9" id="KW-1185">Reference proteome</keyword>
<dbReference type="FunFam" id="2.60.40.10:FF:000142">
    <property type="entry name" value="V-set domain-containing T-cell activation inhibitor 1"/>
    <property type="match status" value="1"/>
</dbReference>
<dbReference type="SMART" id="SM00406">
    <property type="entry name" value="IGv"/>
    <property type="match status" value="1"/>
</dbReference>
<proteinExistence type="predicted"/>
<evidence type="ECO:0000256" key="3">
    <source>
        <dbReference type="ARBA" id="ARBA00023136"/>
    </source>
</evidence>
<dbReference type="PANTHER" id="PTHR24100">
    <property type="entry name" value="BUTYROPHILIN"/>
    <property type="match status" value="1"/>
</dbReference>
<dbReference type="InterPro" id="IPR003599">
    <property type="entry name" value="Ig_sub"/>
</dbReference>
<dbReference type="OMA" id="CEFNTAD"/>
<dbReference type="InterPro" id="IPR013783">
    <property type="entry name" value="Ig-like_fold"/>
</dbReference>
<dbReference type="InterPro" id="IPR036179">
    <property type="entry name" value="Ig-like_dom_sf"/>
</dbReference>
<keyword evidence="3" id="KW-0472">Membrane</keyword>
<reference evidence="8" key="2">
    <citation type="submission" date="2025-09" db="UniProtKB">
        <authorList>
            <consortium name="Ensembl"/>
        </authorList>
    </citation>
    <scope>IDENTIFICATION</scope>
</reference>
<keyword evidence="4" id="KW-1015">Disulfide bond</keyword>
<dbReference type="GO" id="GO:0050863">
    <property type="term" value="P:regulation of T cell activation"/>
    <property type="evidence" value="ECO:0007669"/>
    <property type="project" value="UniProtKB-ARBA"/>
</dbReference>
<evidence type="ECO:0000256" key="6">
    <source>
        <dbReference type="ARBA" id="ARBA00023319"/>
    </source>
</evidence>
<dbReference type="InterPro" id="IPR050504">
    <property type="entry name" value="IgSF_BTN/MOG"/>
</dbReference>
<dbReference type="GO" id="GO:0050852">
    <property type="term" value="P:T cell receptor signaling pathway"/>
    <property type="evidence" value="ECO:0007669"/>
    <property type="project" value="TreeGrafter"/>
</dbReference>
<sequence length="179" mass="19408">VSVIGPAAGSLTSDLSSVASLSLSVLTVSQQVSAVDVSEGEQFVLLPCHFNKSELINATVVWTRQDLSPSTVHQRQTGGDELKDQNQLYRDRTSMKADSLETGDVSLSLSDLQLSDSGTYTCTVRDPRGEPRATDVELSRIPCLPARPPAQVAGISNLVLSPQWIKKYKHANRKIQTCK</sequence>
<evidence type="ECO:0000256" key="1">
    <source>
        <dbReference type="ARBA" id="ARBA00004370"/>
    </source>
</evidence>
<dbReference type="PROSITE" id="PS50835">
    <property type="entry name" value="IG_LIKE"/>
    <property type="match status" value="1"/>
</dbReference>
<dbReference type="GO" id="GO:0009897">
    <property type="term" value="C:external side of plasma membrane"/>
    <property type="evidence" value="ECO:0007669"/>
    <property type="project" value="TreeGrafter"/>
</dbReference>
<dbReference type="Gene3D" id="2.60.40.10">
    <property type="entry name" value="Immunoglobulins"/>
    <property type="match status" value="1"/>
</dbReference>
<feature type="domain" description="Ig-like" evidence="7">
    <location>
        <begin position="6"/>
        <end position="139"/>
    </location>
</feature>
<dbReference type="GO" id="GO:0005102">
    <property type="term" value="F:signaling receptor binding"/>
    <property type="evidence" value="ECO:0007669"/>
    <property type="project" value="TreeGrafter"/>
</dbReference>
<dbReference type="Ensembl" id="ENSKMAT00000022844.1">
    <property type="protein sequence ID" value="ENSKMAP00000022558.1"/>
    <property type="gene ID" value="ENSKMAG00000016749.1"/>
</dbReference>
<name>A0A3Q3AZA7_KRYMA</name>
<keyword evidence="5" id="KW-0325">Glycoprotein</keyword>
<evidence type="ECO:0000313" key="9">
    <source>
        <dbReference type="Proteomes" id="UP000264800"/>
    </source>
</evidence>
<evidence type="ECO:0000256" key="2">
    <source>
        <dbReference type="ARBA" id="ARBA00022729"/>
    </source>
</evidence>
<dbReference type="InterPro" id="IPR007110">
    <property type="entry name" value="Ig-like_dom"/>
</dbReference>
<dbReference type="Pfam" id="PF07686">
    <property type="entry name" value="V-set"/>
    <property type="match status" value="1"/>
</dbReference>
<dbReference type="GO" id="GO:0001817">
    <property type="term" value="P:regulation of cytokine production"/>
    <property type="evidence" value="ECO:0007669"/>
    <property type="project" value="TreeGrafter"/>
</dbReference>
<comment type="subcellular location">
    <subcellularLocation>
        <location evidence="1">Membrane</location>
    </subcellularLocation>
</comment>
<dbReference type="Proteomes" id="UP000264800">
    <property type="component" value="Unplaced"/>
</dbReference>
<dbReference type="AlphaFoldDB" id="A0A3Q3AZA7"/>
<organism evidence="8 9">
    <name type="scientific">Kryptolebias marmoratus</name>
    <name type="common">Mangrove killifish</name>
    <name type="synonym">Rivulus marmoratus</name>
    <dbReference type="NCBI Taxonomy" id="37003"/>
    <lineage>
        <taxon>Eukaryota</taxon>
        <taxon>Metazoa</taxon>
        <taxon>Chordata</taxon>
        <taxon>Craniata</taxon>
        <taxon>Vertebrata</taxon>
        <taxon>Euteleostomi</taxon>
        <taxon>Actinopterygii</taxon>
        <taxon>Neopterygii</taxon>
        <taxon>Teleostei</taxon>
        <taxon>Neoteleostei</taxon>
        <taxon>Acanthomorphata</taxon>
        <taxon>Ovalentaria</taxon>
        <taxon>Atherinomorphae</taxon>
        <taxon>Cyprinodontiformes</taxon>
        <taxon>Rivulidae</taxon>
        <taxon>Kryptolebias</taxon>
    </lineage>
</organism>
<dbReference type="GeneTree" id="ENSGT01140000282764"/>
<protein>
    <recommendedName>
        <fullName evidence="7">Ig-like domain-containing protein</fullName>
    </recommendedName>
</protein>
<keyword evidence="2" id="KW-0732">Signal</keyword>
<evidence type="ECO:0000313" key="8">
    <source>
        <dbReference type="Ensembl" id="ENSKMAP00000022558.1"/>
    </source>
</evidence>
<dbReference type="InterPro" id="IPR013106">
    <property type="entry name" value="Ig_V-set"/>
</dbReference>
<keyword evidence="6" id="KW-0393">Immunoglobulin domain</keyword>
<dbReference type="SUPFAM" id="SSF48726">
    <property type="entry name" value="Immunoglobulin"/>
    <property type="match status" value="1"/>
</dbReference>
<evidence type="ECO:0000256" key="5">
    <source>
        <dbReference type="ARBA" id="ARBA00023180"/>
    </source>
</evidence>
<accession>A0A3Q3AZA7</accession>
<evidence type="ECO:0000256" key="4">
    <source>
        <dbReference type="ARBA" id="ARBA00023157"/>
    </source>
</evidence>